<name>A0A7N4UY49_SARHA</name>
<feature type="compositionally biased region" description="Polar residues" evidence="6">
    <location>
        <begin position="230"/>
        <end position="247"/>
    </location>
</feature>
<reference evidence="8" key="2">
    <citation type="submission" date="2025-08" db="UniProtKB">
        <authorList>
            <consortium name="Ensembl"/>
        </authorList>
    </citation>
    <scope>IDENTIFICATION</scope>
</reference>
<dbReference type="KEGG" id="shr:100930615"/>
<proteinExistence type="predicted"/>
<evidence type="ECO:0000313" key="9">
    <source>
        <dbReference type="Proteomes" id="UP000007648"/>
    </source>
</evidence>
<dbReference type="PRINTS" id="PR00625">
    <property type="entry name" value="JDOMAIN"/>
</dbReference>
<keyword evidence="2" id="KW-0472">Membrane</keyword>
<dbReference type="InParanoid" id="A0A7N4UY49"/>
<reference evidence="8 9" key="1">
    <citation type="journal article" date="2011" name="Proc. Natl. Acad. Sci. U.S.A.">
        <title>Genetic diversity and population structure of the endangered marsupial Sarcophilus harrisii (Tasmanian devil).</title>
        <authorList>
            <person name="Miller W."/>
            <person name="Hayes V.M."/>
            <person name="Ratan A."/>
            <person name="Petersen D.C."/>
            <person name="Wittekindt N.E."/>
            <person name="Miller J."/>
            <person name="Walenz B."/>
            <person name="Knight J."/>
            <person name="Qi J."/>
            <person name="Zhao F."/>
            <person name="Wang Q."/>
            <person name="Bedoya-Reina O.C."/>
            <person name="Katiyar N."/>
            <person name="Tomsho L.P."/>
            <person name="Kasson L.M."/>
            <person name="Hardie R.A."/>
            <person name="Woodbridge P."/>
            <person name="Tindall E.A."/>
            <person name="Bertelsen M.F."/>
            <person name="Dixon D."/>
            <person name="Pyecroft S."/>
            <person name="Helgen K.M."/>
            <person name="Lesk A.M."/>
            <person name="Pringle T.H."/>
            <person name="Patterson N."/>
            <person name="Zhang Y."/>
            <person name="Kreiss A."/>
            <person name="Woods G.M."/>
            <person name="Jones M.E."/>
            <person name="Schuster S.C."/>
        </authorList>
    </citation>
    <scope>NUCLEOTIDE SEQUENCE [LARGE SCALE GENOMIC DNA]</scope>
</reference>
<evidence type="ECO:0000256" key="6">
    <source>
        <dbReference type="SAM" id="MobiDB-lite"/>
    </source>
</evidence>
<keyword evidence="9" id="KW-1185">Reference proteome</keyword>
<dbReference type="GO" id="GO:0005737">
    <property type="term" value="C:cytoplasm"/>
    <property type="evidence" value="ECO:0007669"/>
    <property type="project" value="UniProtKB-ARBA"/>
</dbReference>
<evidence type="ECO:0000256" key="4">
    <source>
        <dbReference type="ARBA" id="ARBA00023186"/>
    </source>
</evidence>
<dbReference type="InterPro" id="IPR001623">
    <property type="entry name" value="DnaJ_domain"/>
</dbReference>
<keyword evidence="3" id="KW-0564">Palmitate</keyword>
<comment type="subcellular location">
    <subcellularLocation>
        <location evidence="1">Membrane</location>
        <topology evidence="1">Lipid-anchor</topology>
    </subcellularLocation>
</comment>
<dbReference type="SMART" id="SM00271">
    <property type="entry name" value="DnaJ"/>
    <property type="match status" value="1"/>
</dbReference>
<organism evidence="8 9">
    <name type="scientific">Sarcophilus harrisii</name>
    <name type="common">Tasmanian devil</name>
    <name type="synonym">Sarcophilus laniarius</name>
    <dbReference type="NCBI Taxonomy" id="9305"/>
    <lineage>
        <taxon>Eukaryota</taxon>
        <taxon>Metazoa</taxon>
        <taxon>Chordata</taxon>
        <taxon>Craniata</taxon>
        <taxon>Vertebrata</taxon>
        <taxon>Euteleostomi</taxon>
        <taxon>Mammalia</taxon>
        <taxon>Metatheria</taxon>
        <taxon>Dasyuromorphia</taxon>
        <taxon>Dasyuridae</taxon>
        <taxon>Sarcophilus</taxon>
    </lineage>
</organism>
<evidence type="ECO:0000256" key="1">
    <source>
        <dbReference type="ARBA" id="ARBA00004635"/>
    </source>
</evidence>
<dbReference type="PROSITE" id="PS50076">
    <property type="entry name" value="DNAJ_2"/>
    <property type="match status" value="1"/>
</dbReference>
<dbReference type="Ensembl" id="ENSSHAT00000047360.1">
    <property type="protein sequence ID" value="ENSSHAP00000024874.1"/>
    <property type="gene ID" value="ENSSHAG00000021035.1"/>
</dbReference>
<evidence type="ECO:0000313" key="8">
    <source>
        <dbReference type="Ensembl" id="ENSSHAP00000024874.1"/>
    </source>
</evidence>
<dbReference type="PANTHER" id="PTHR44027:SF2">
    <property type="entry name" value="DNAJ HOMOLOG SUBFAMILY C MEMBER 5G"/>
    <property type="match status" value="1"/>
</dbReference>
<dbReference type="AlphaFoldDB" id="A0A7N4UY49"/>
<dbReference type="CDD" id="cd06257">
    <property type="entry name" value="DnaJ"/>
    <property type="match status" value="1"/>
</dbReference>
<protein>
    <submittedName>
        <fullName evidence="8">DnaJ heat shock protein family (Hsp40) member C5 gamma</fullName>
    </submittedName>
</protein>
<accession>A0A7N4UY49</accession>
<evidence type="ECO:0000259" key="7">
    <source>
        <dbReference type="PROSITE" id="PS50076"/>
    </source>
</evidence>
<feature type="domain" description="J" evidence="7">
    <location>
        <begin position="105"/>
        <end position="170"/>
    </location>
</feature>
<evidence type="ECO:0000256" key="3">
    <source>
        <dbReference type="ARBA" id="ARBA00023139"/>
    </source>
</evidence>
<feature type="region of interest" description="Disordered" evidence="6">
    <location>
        <begin position="228"/>
        <end position="277"/>
    </location>
</feature>
<dbReference type="RefSeq" id="XP_003767138.2">
    <property type="nucleotide sequence ID" value="XM_003767090.4"/>
</dbReference>
<dbReference type="GeneTree" id="ENSGT00940000162434"/>
<keyword evidence="5" id="KW-0449">Lipoprotein</keyword>
<sequence length="277" mass="31067">MGSLRAEVRRGDKKSAACGSLLRSGQANGAGTGRGLAELGLAAQTQTQTQTRSCWRRSLILLTTIGTSATEPEPSVLPRSLLQTPSMRMAQAHRKKYRLSKSGETLYEVLELPRGAKPEEIKKAYRKLALKYHPDKNPEDPKAEERFKEINAAHSILADPDQRQIYNMYGAMGLYMANQYGAETVKICFIVTKWWFKCLVLLCTLLSCCCCCCFCCGKNAPPEYERFKSTSDLQTQPPDTKMQTQSPRTDETEDAFFSLNIEEDENEKTQNAETGRK</sequence>
<dbReference type="InterPro" id="IPR018253">
    <property type="entry name" value="DnaJ_domain_CS"/>
</dbReference>
<dbReference type="CTD" id="285126"/>
<dbReference type="PROSITE" id="PS00636">
    <property type="entry name" value="DNAJ_1"/>
    <property type="match status" value="1"/>
</dbReference>
<gene>
    <name evidence="8" type="primary">DNAJC5G</name>
</gene>
<dbReference type="InterPro" id="IPR051434">
    <property type="entry name" value="DnaJ_C_subfamily_member5"/>
</dbReference>
<dbReference type="SUPFAM" id="SSF46565">
    <property type="entry name" value="Chaperone J-domain"/>
    <property type="match status" value="1"/>
</dbReference>
<evidence type="ECO:0000256" key="5">
    <source>
        <dbReference type="ARBA" id="ARBA00023288"/>
    </source>
</evidence>
<dbReference type="Gene3D" id="1.10.287.110">
    <property type="entry name" value="DnaJ domain"/>
    <property type="match status" value="1"/>
</dbReference>
<feature type="compositionally biased region" description="Basic and acidic residues" evidence="6">
    <location>
        <begin position="267"/>
        <end position="277"/>
    </location>
</feature>
<dbReference type="PANTHER" id="PTHR44027">
    <property type="entry name" value="DNAJ HOMOLOG SUBFAMILY C MEMBER 5 HOMOLOG"/>
    <property type="match status" value="1"/>
</dbReference>
<dbReference type="GeneID" id="100930615"/>
<dbReference type="Proteomes" id="UP000007648">
    <property type="component" value="Unassembled WGS sequence"/>
</dbReference>
<dbReference type="GO" id="GO:0016020">
    <property type="term" value="C:membrane"/>
    <property type="evidence" value="ECO:0007669"/>
    <property type="project" value="UniProtKB-SubCell"/>
</dbReference>
<dbReference type="InterPro" id="IPR036869">
    <property type="entry name" value="J_dom_sf"/>
</dbReference>
<dbReference type="Pfam" id="PF00226">
    <property type="entry name" value="DnaJ"/>
    <property type="match status" value="1"/>
</dbReference>
<reference evidence="8" key="3">
    <citation type="submission" date="2025-09" db="UniProtKB">
        <authorList>
            <consortium name="Ensembl"/>
        </authorList>
    </citation>
    <scope>IDENTIFICATION</scope>
</reference>
<keyword evidence="4" id="KW-0143">Chaperone</keyword>
<evidence type="ECO:0000256" key="2">
    <source>
        <dbReference type="ARBA" id="ARBA00023136"/>
    </source>
</evidence>